<reference evidence="2" key="1">
    <citation type="submission" date="2020-07" db="EMBL/GenBank/DDBJ databases">
        <title>Huge and variable diversity of episymbiotic CPR bacteria and DPANN archaea in groundwater ecosystems.</title>
        <authorList>
            <person name="He C.Y."/>
            <person name="Keren R."/>
            <person name="Whittaker M."/>
            <person name="Farag I.F."/>
            <person name="Doudna J."/>
            <person name="Cate J.H.D."/>
            <person name="Banfield J.F."/>
        </authorList>
    </citation>
    <scope>NUCLEOTIDE SEQUENCE</scope>
    <source>
        <strain evidence="2">NC_groundwater_1813_Pr3_B-0.1um_71_17</strain>
    </source>
</reference>
<evidence type="ECO:0000256" key="1">
    <source>
        <dbReference type="SAM" id="Phobius"/>
    </source>
</evidence>
<feature type="transmembrane region" description="Helical" evidence="1">
    <location>
        <begin position="80"/>
        <end position="96"/>
    </location>
</feature>
<evidence type="ECO:0000313" key="2">
    <source>
        <dbReference type="EMBL" id="MBI5170503.1"/>
    </source>
</evidence>
<dbReference type="AlphaFoldDB" id="A0A933W404"/>
<keyword evidence="1" id="KW-1133">Transmembrane helix</keyword>
<evidence type="ECO:0008006" key="4">
    <source>
        <dbReference type="Google" id="ProtNLM"/>
    </source>
</evidence>
<gene>
    <name evidence="2" type="ORF">HZA61_13530</name>
</gene>
<accession>A0A933W404</accession>
<keyword evidence="1" id="KW-0812">Transmembrane</keyword>
<dbReference type="Proteomes" id="UP000696931">
    <property type="component" value="Unassembled WGS sequence"/>
</dbReference>
<feature type="transmembrane region" description="Helical" evidence="1">
    <location>
        <begin position="39"/>
        <end position="59"/>
    </location>
</feature>
<feature type="transmembrane region" description="Helical" evidence="1">
    <location>
        <begin position="170"/>
        <end position="191"/>
    </location>
</feature>
<protein>
    <recommendedName>
        <fullName evidence="4">Iron reductase</fullName>
    </recommendedName>
</protein>
<name>A0A933W404_UNCEI</name>
<evidence type="ECO:0000313" key="3">
    <source>
        <dbReference type="Proteomes" id="UP000696931"/>
    </source>
</evidence>
<comment type="caution">
    <text evidence="2">The sequence shown here is derived from an EMBL/GenBank/DDBJ whole genome shotgun (WGS) entry which is preliminary data.</text>
</comment>
<dbReference type="EMBL" id="JACRIW010000095">
    <property type="protein sequence ID" value="MBI5170503.1"/>
    <property type="molecule type" value="Genomic_DNA"/>
</dbReference>
<keyword evidence="1" id="KW-0472">Membrane</keyword>
<proteinExistence type="predicted"/>
<organism evidence="2 3">
    <name type="scientific">Eiseniibacteriota bacterium</name>
    <dbReference type="NCBI Taxonomy" id="2212470"/>
    <lineage>
        <taxon>Bacteria</taxon>
        <taxon>Candidatus Eiseniibacteriota</taxon>
    </lineage>
</organism>
<sequence>MNRSVFRVEVLPFVWGLGLLLAATALSDALLHALKLVWIGRWLGIPGTLLIVASFAYSLRKRKLVSSGTPARLLELHEQFAWAGSLLVLVHAGIHLHAWLPWLATLAMLVNIVSGLVGRQLLQRSRKHVEVRRAALRDSGATPDEVEKALFWDAVAVDAMKQWRTVHFPITTAFCVLALAHVASTLLLWGWR</sequence>